<comment type="caution">
    <text evidence="11">The sequence shown here is derived from an EMBL/GenBank/DDBJ whole genome shotgun (WGS) entry which is preliminary data.</text>
</comment>
<evidence type="ECO:0000256" key="1">
    <source>
        <dbReference type="ARBA" id="ARBA00004409"/>
    </source>
</evidence>
<keyword evidence="12" id="KW-1185">Reference proteome</keyword>
<evidence type="ECO:0000256" key="9">
    <source>
        <dbReference type="SAM" id="Phobius"/>
    </source>
</evidence>
<evidence type="ECO:0000313" key="12">
    <source>
        <dbReference type="Proteomes" id="UP000692954"/>
    </source>
</evidence>
<evidence type="ECO:0000256" key="5">
    <source>
        <dbReference type="ARBA" id="ARBA00022989"/>
    </source>
</evidence>
<evidence type="ECO:0000259" key="10">
    <source>
        <dbReference type="PROSITE" id="PS50192"/>
    </source>
</evidence>
<dbReference type="PANTHER" id="PTHR19957">
    <property type="entry name" value="SYNTAXIN"/>
    <property type="match status" value="1"/>
</dbReference>
<gene>
    <name evidence="11" type="ORF">PSON_ATCC_30995.1.T0150036</name>
</gene>
<dbReference type="InterPro" id="IPR045242">
    <property type="entry name" value="Syntaxin"/>
</dbReference>
<dbReference type="PANTHER" id="PTHR19957:SF83">
    <property type="entry name" value="SYNTAXIN-16"/>
    <property type="match status" value="1"/>
</dbReference>
<evidence type="ECO:0000313" key="11">
    <source>
        <dbReference type="EMBL" id="CAD8060914.1"/>
    </source>
</evidence>
<keyword evidence="3 9" id="KW-0812">Transmembrane</keyword>
<dbReference type="PROSITE" id="PS50192">
    <property type="entry name" value="T_SNARE"/>
    <property type="match status" value="1"/>
</dbReference>
<dbReference type="EMBL" id="CAJJDN010000015">
    <property type="protein sequence ID" value="CAD8060914.1"/>
    <property type="molecule type" value="Genomic_DNA"/>
</dbReference>
<dbReference type="AlphaFoldDB" id="A0A8S1LDF6"/>
<protein>
    <recommendedName>
        <fullName evidence="10">t-SNARE coiled-coil homology domain-containing protein</fullName>
    </recommendedName>
</protein>
<accession>A0A8S1LDF6</accession>
<evidence type="ECO:0000256" key="3">
    <source>
        <dbReference type="ARBA" id="ARBA00022692"/>
    </source>
</evidence>
<dbReference type="CDD" id="cd15845">
    <property type="entry name" value="SNARE_syntaxin16"/>
    <property type="match status" value="1"/>
</dbReference>
<keyword evidence="7" id="KW-0175">Coiled coil</keyword>
<keyword evidence="2" id="KW-0813">Transport</keyword>
<evidence type="ECO:0000256" key="2">
    <source>
        <dbReference type="ARBA" id="ARBA00022448"/>
    </source>
</evidence>
<keyword evidence="6" id="KW-0333">Golgi apparatus</keyword>
<dbReference type="Proteomes" id="UP000692954">
    <property type="component" value="Unassembled WGS sequence"/>
</dbReference>
<keyword evidence="8 9" id="KW-0472">Membrane</keyword>
<dbReference type="GO" id="GO:0048278">
    <property type="term" value="P:vesicle docking"/>
    <property type="evidence" value="ECO:0007669"/>
    <property type="project" value="TreeGrafter"/>
</dbReference>
<name>A0A8S1LDF6_9CILI</name>
<dbReference type="OrthoDB" id="10251371at2759"/>
<dbReference type="GO" id="GO:0006906">
    <property type="term" value="P:vesicle fusion"/>
    <property type="evidence" value="ECO:0007669"/>
    <property type="project" value="TreeGrafter"/>
</dbReference>
<dbReference type="GO" id="GO:0000139">
    <property type="term" value="C:Golgi membrane"/>
    <property type="evidence" value="ECO:0007669"/>
    <property type="project" value="UniProtKB-SubCell"/>
</dbReference>
<dbReference type="Pfam" id="PF05739">
    <property type="entry name" value="SNARE"/>
    <property type="match status" value="1"/>
</dbReference>
<dbReference type="GO" id="GO:0000149">
    <property type="term" value="F:SNARE binding"/>
    <property type="evidence" value="ECO:0007669"/>
    <property type="project" value="TreeGrafter"/>
</dbReference>
<feature type="domain" description="T-SNARE coiled-coil homology" evidence="10">
    <location>
        <begin position="164"/>
        <end position="226"/>
    </location>
</feature>
<dbReference type="GO" id="GO:0005484">
    <property type="term" value="F:SNAP receptor activity"/>
    <property type="evidence" value="ECO:0007669"/>
    <property type="project" value="TreeGrafter"/>
</dbReference>
<comment type="subcellular location">
    <subcellularLocation>
        <location evidence="1">Golgi apparatus membrane</location>
        <topology evidence="1">Single-pass type IV membrane protein</topology>
    </subcellularLocation>
</comment>
<keyword evidence="5 9" id="KW-1133">Transmembrane helix</keyword>
<sequence>MQRSIGYIKNRTKEFQLKKQKYKSPDLNSNRRIYQLPPKWVDKMEETRDTIQKVGILNQEIENLKYSKQVGPKAQFNEQIIQGKLDQALQMIRDIEENLQIMENDDCENDLEYKIKQNAKMCLGISLKEVTPQLRNYQNQMIQQVQLERPTQNFKIDFEQEYFDTLILDRNDRIKSLGEKLTKMNELFKEMNRLVIEQGTLLDRIDFNIDQTFTRIKKGKQQLIQANTKQETSDRAQKCICVLVGLNIFIAFLFVIKHTLL</sequence>
<keyword evidence="4" id="KW-0653">Protein transport</keyword>
<evidence type="ECO:0000256" key="8">
    <source>
        <dbReference type="ARBA" id="ARBA00023136"/>
    </source>
</evidence>
<dbReference type="InterPro" id="IPR000727">
    <property type="entry name" value="T_SNARE_dom"/>
</dbReference>
<evidence type="ECO:0000256" key="7">
    <source>
        <dbReference type="ARBA" id="ARBA00023054"/>
    </source>
</evidence>
<evidence type="ECO:0000256" key="4">
    <source>
        <dbReference type="ARBA" id="ARBA00022927"/>
    </source>
</evidence>
<dbReference type="GO" id="GO:0006886">
    <property type="term" value="P:intracellular protein transport"/>
    <property type="evidence" value="ECO:0007669"/>
    <property type="project" value="TreeGrafter"/>
</dbReference>
<reference evidence="11" key="1">
    <citation type="submission" date="2021-01" db="EMBL/GenBank/DDBJ databases">
        <authorList>
            <consortium name="Genoscope - CEA"/>
            <person name="William W."/>
        </authorList>
    </citation>
    <scope>NUCLEOTIDE SEQUENCE</scope>
</reference>
<dbReference type="FunFam" id="1.20.5.110:FF:000081">
    <property type="entry name" value="Syntaxin 16"/>
    <property type="match status" value="1"/>
</dbReference>
<dbReference type="SMART" id="SM00397">
    <property type="entry name" value="t_SNARE"/>
    <property type="match status" value="1"/>
</dbReference>
<feature type="transmembrane region" description="Helical" evidence="9">
    <location>
        <begin position="239"/>
        <end position="256"/>
    </location>
</feature>
<evidence type="ECO:0000256" key="6">
    <source>
        <dbReference type="ARBA" id="ARBA00023034"/>
    </source>
</evidence>
<organism evidence="11 12">
    <name type="scientific">Paramecium sonneborni</name>
    <dbReference type="NCBI Taxonomy" id="65129"/>
    <lineage>
        <taxon>Eukaryota</taxon>
        <taxon>Sar</taxon>
        <taxon>Alveolata</taxon>
        <taxon>Ciliophora</taxon>
        <taxon>Intramacronucleata</taxon>
        <taxon>Oligohymenophorea</taxon>
        <taxon>Peniculida</taxon>
        <taxon>Parameciidae</taxon>
        <taxon>Paramecium</taxon>
    </lineage>
</organism>
<proteinExistence type="predicted"/>
<dbReference type="GO" id="GO:0031201">
    <property type="term" value="C:SNARE complex"/>
    <property type="evidence" value="ECO:0007669"/>
    <property type="project" value="TreeGrafter"/>
</dbReference>